<dbReference type="Proteomes" id="UP001408789">
    <property type="component" value="Unassembled WGS sequence"/>
</dbReference>
<gene>
    <name evidence="1" type="ORF">SSX86_023059</name>
</gene>
<dbReference type="Gene3D" id="3.30.200.20">
    <property type="entry name" value="Phosphorylase Kinase, domain 1"/>
    <property type="match status" value="1"/>
</dbReference>
<evidence type="ECO:0000313" key="2">
    <source>
        <dbReference type="Proteomes" id="UP001408789"/>
    </source>
</evidence>
<reference evidence="1 2" key="1">
    <citation type="submission" date="2024-04" db="EMBL/GenBank/DDBJ databases">
        <title>The reference genome of an endangered Asteraceae, Deinandra increscens subsp. villosa, native to the Central Coast of California.</title>
        <authorList>
            <person name="Guilliams M."/>
            <person name="Hasenstab-Lehman K."/>
            <person name="Meyer R."/>
            <person name="Mcevoy S."/>
        </authorList>
    </citation>
    <scope>NUCLEOTIDE SEQUENCE [LARGE SCALE GENOMIC DNA]</scope>
    <source>
        <tissue evidence="1">Leaf</tissue>
    </source>
</reference>
<comment type="caution">
    <text evidence="1">The sequence shown here is derived from an EMBL/GenBank/DDBJ whole genome shotgun (WGS) entry which is preliminary data.</text>
</comment>
<dbReference type="AlphaFoldDB" id="A0AAP0CK20"/>
<protein>
    <submittedName>
        <fullName evidence="1">Uncharacterized protein</fullName>
    </submittedName>
</protein>
<keyword evidence="2" id="KW-1185">Reference proteome</keyword>
<accession>A0AAP0CK20</accession>
<organism evidence="1 2">
    <name type="scientific">Deinandra increscens subsp. villosa</name>
    <dbReference type="NCBI Taxonomy" id="3103831"/>
    <lineage>
        <taxon>Eukaryota</taxon>
        <taxon>Viridiplantae</taxon>
        <taxon>Streptophyta</taxon>
        <taxon>Embryophyta</taxon>
        <taxon>Tracheophyta</taxon>
        <taxon>Spermatophyta</taxon>
        <taxon>Magnoliopsida</taxon>
        <taxon>eudicotyledons</taxon>
        <taxon>Gunneridae</taxon>
        <taxon>Pentapetalae</taxon>
        <taxon>asterids</taxon>
        <taxon>campanulids</taxon>
        <taxon>Asterales</taxon>
        <taxon>Asteraceae</taxon>
        <taxon>Asteroideae</taxon>
        <taxon>Heliantheae alliance</taxon>
        <taxon>Madieae</taxon>
        <taxon>Madiinae</taxon>
        <taxon>Deinandra</taxon>
    </lineage>
</organism>
<dbReference type="EMBL" id="JBCNJP010000023">
    <property type="protein sequence ID" value="KAK9058219.1"/>
    <property type="molecule type" value="Genomic_DNA"/>
</dbReference>
<sequence length="100" mass="11119">MGKGGFGQVFVGRRVSGGTDRLSGLGTMEVALKFEHRNNKGYSYGPPYEWQVYKLWTCLDLVYGMYGILQDNSDLMKDDSRKSPVYVISAARHSNAGSKC</sequence>
<name>A0AAP0CK20_9ASTR</name>
<evidence type="ECO:0000313" key="1">
    <source>
        <dbReference type="EMBL" id="KAK9058219.1"/>
    </source>
</evidence>
<proteinExistence type="predicted"/>